<accession>A0A0E0MLQ7</accession>
<reference evidence="1" key="1">
    <citation type="submission" date="2015-04" db="UniProtKB">
        <authorList>
            <consortium name="EnsemblPlants"/>
        </authorList>
    </citation>
    <scope>IDENTIFICATION</scope>
</reference>
<dbReference type="HOGENOM" id="CLU_161654_0_0_1"/>
<dbReference type="AlphaFoldDB" id="A0A0E0MLQ7"/>
<keyword evidence="2" id="KW-1185">Reference proteome</keyword>
<dbReference type="EnsemblPlants" id="OPUNC12G08760.1">
    <property type="protein sequence ID" value="OPUNC12G08760.1"/>
    <property type="gene ID" value="OPUNC12G08760"/>
</dbReference>
<name>A0A0E0MLQ7_ORYPU</name>
<organism evidence="1">
    <name type="scientific">Oryza punctata</name>
    <name type="common">Red rice</name>
    <dbReference type="NCBI Taxonomy" id="4537"/>
    <lineage>
        <taxon>Eukaryota</taxon>
        <taxon>Viridiplantae</taxon>
        <taxon>Streptophyta</taxon>
        <taxon>Embryophyta</taxon>
        <taxon>Tracheophyta</taxon>
        <taxon>Spermatophyta</taxon>
        <taxon>Magnoliopsida</taxon>
        <taxon>Liliopsida</taxon>
        <taxon>Poales</taxon>
        <taxon>Poaceae</taxon>
        <taxon>BOP clade</taxon>
        <taxon>Oryzoideae</taxon>
        <taxon>Oryzeae</taxon>
        <taxon>Oryzinae</taxon>
        <taxon>Oryza</taxon>
    </lineage>
</organism>
<dbReference type="Proteomes" id="UP000026962">
    <property type="component" value="Chromosome 12"/>
</dbReference>
<sequence>MPASMESLGFSKLCHNIAPFDDRTTRLPLLRSLAEEFLLTDVFAAIQRMWPSVPDSTRTELLAVESFADEAWVIGLSRLTTHTTVHWGILLNHMPTYIISVEFEGEKKPKAKVP</sequence>
<protein>
    <submittedName>
        <fullName evidence="1">Uncharacterized protein</fullName>
    </submittedName>
</protein>
<evidence type="ECO:0000313" key="2">
    <source>
        <dbReference type="Proteomes" id="UP000026962"/>
    </source>
</evidence>
<evidence type="ECO:0000313" key="1">
    <source>
        <dbReference type="EnsemblPlants" id="OPUNC12G08760.1"/>
    </source>
</evidence>
<reference evidence="1" key="2">
    <citation type="submission" date="2018-05" db="EMBL/GenBank/DDBJ databases">
        <title>OpunRS2 (Oryza punctata Reference Sequence Version 2).</title>
        <authorList>
            <person name="Zhang J."/>
            <person name="Kudrna D."/>
            <person name="Lee S."/>
            <person name="Talag J."/>
            <person name="Welchert J."/>
            <person name="Wing R.A."/>
        </authorList>
    </citation>
    <scope>NUCLEOTIDE SEQUENCE [LARGE SCALE GENOMIC DNA]</scope>
</reference>
<dbReference type="Gramene" id="OPUNC12G08760.1">
    <property type="protein sequence ID" value="OPUNC12G08760.1"/>
    <property type="gene ID" value="OPUNC12G08760"/>
</dbReference>
<proteinExistence type="predicted"/>